<gene>
    <name evidence="5" type="ORF">LSINAPIS_LOCUS6817</name>
</gene>
<dbReference type="PANTHER" id="PTHR23236:SF11">
    <property type="entry name" value="EUKARYOTIC TRANSLATION INITIATION FACTOR 4H"/>
    <property type="match status" value="1"/>
</dbReference>
<dbReference type="InterPro" id="IPR000504">
    <property type="entry name" value="RRM_dom"/>
</dbReference>
<feature type="region of interest" description="Disordered" evidence="3">
    <location>
        <begin position="147"/>
        <end position="215"/>
    </location>
</feature>
<evidence type="ECO:0000313" key="5">
    <source>
        <dbReference type="EMBL" id="VVC94999.1"/>
    </source>
</evidence>
<dbReference type="AlphaFoldDB" id="A0A5E4QB47"/>
<keyword evidence="1 2" id="KW-0694">RNA-binding</keyword>
<evidence type="ECO:0000256" key="2">
    <source>
        <dbReference type="PROSITE-ProRule" id="PRU00176"/>
    </source>
</evidence>
<accession>A0A5E4QB47</accession>
<dbReference type="SMART" id="SM00360">
    <property type="entry name" value="RRM"/>
    <property type="match status" value="1"/>
</dbReference>
<name>A0A5E4QB47_9NEOP</name>
<dbReference type="InterPro" id="IPR035979">
    <property type="entry name" value="RBD_domain_sf"/>
</dbReference>
<reference evidence="5 6" key="1">
    <citation type="submission" date="2017-07" db="EMBL/GenBank/DDBJ databases">
        <authorList>
            <person name="Talla V."/>
            <person name="Backstrom N."/>
        </authorList>
    </citation>
    <scope>NUCLEOTIDE SEQUENCE [LARGE SCALE GENOMIC DNA]</scope>
</reference>
<dbReference type="Gene3D" id="3.30.70.330">
    <property type="match status" value="1"/>
</dbReference>
<feature type="compositionally biased region" description="Basic residues" evidence="3">
    <location>
        <begin position="155"/>
        <end position="164"/>
    </location>
</feature>
<feature type="compositionally biased region" description="Polar residues" evidence="3">
    <location>
        <begin position="194"/>
        <end position="204"/>
    </location>
</feature>
<evidence type="ECO:0000313" key="6">
    <source>
        <dbReference type="Proteomes" id="UP000324832"/>
    </source>
</evidence>
<organism evidence="5 6">
    <name type="scientific">Leptidea sinapis</name>
    <dbReference type="NCBI Taxonomy" id="189913"/>
    <lineage>
        <taxon>Eukaryota</taxon>
        <taxon>Metazoa</taxon>
        <taxon>Ecdysozoa</taxon>
        <taxon>Arthropoda</taxon>
        <taxon>Hexapoda</taxon>
        <taxon>Insecta</taxon>
        <taxon>Pterygota</taxon>
        <taxon>Neoptera</taxon>
        <taxon>Endopterygota</taxon>
        <taxon>Lepidoptera</taxon>
        <taxon>Glossata</taxon>
        <taxon>Ditrysia</taxon>
        <taxon>Papilionoidea</taxon>
        <taxon>Pieridae</taxon>
        <taxon>Dismorphiinae</taxon>
        <taxon>Leptidea</taxon>
    </lineage>
</organism>
<dbReference type="SUPFAM" id="SSF54928">
    <property type="entry name" value="RNA-binding domain, RBD"/>
    <property type="match status" value="1"/>
</dbReference>
<evidence type="ECO:0000256" key="3">
    <source>
        <dbReference type="SAM" id="MobiDB-lite"/>
    </source>
</evidence>
<feature type="compositionally biased region" description="Basic and acidic residues" evidence="3">
    <location>
        <begin position="165"/>
        <end position="183"/>
    </location>
</feature>
<sequence length="354" mass="40186">MVALESMDSPSKKIGKKRKQKQINTNSKVPKLQIPNTDIVLNEKNSEITTQSEARVESLSPEDITKKYPLLDNEFIKKFQSVPLSNNQKGRIRQLLRDGLRGTTNQLLPDVIYSQIQIVAESKTQLTEPELRKIRILYNMLMTAVQSDSSGQEKTKKKKKKSKKAKPEKVTDNKDGLEAEIDKQIQGSEEAVKNVSSDTENKGISNVKDKSQKEQKVRGPKRYVVFIGNLPIDITKEKIMTHFSDLKKNVVDVRIPKQEDKKSGIAYVELKDEASYELALSRHHTMLESKRINVLYTTQKNTKISASEAKSTSAKLQALQKSGKLLGSIPLNRKRSMRRKKAKMARAKLEKENE</sequence>
<feature type="domain" description="RRM" evidence="4">
    <location>
        <begin position="223"/>
        <end position="311"/>
    </location>
</feature>
<dbReference type="Proteomes" id="UP000324832">
    <property type="component" value="Unassembled WGS sequence"/>
</dbReference>
<evidence type="ECO:0000259" key="4">
    <source>
        <dbReference type="PROSITE" id="PS50102"/>
    </source>
</evidence>
<keyword evidence="6" id="KW-1185">Reference proteome</keyword>
<dbReference type="Pfam" id="PF00076">
    <property type="entry name" value="RRM_1"/>
    <property type="match status" value="1"/>
</dbReference>
<dbReference type="PROSITE" id="PS50102">
    <property type="entry name" value="RRM"/>
    <property type="match status" value="1"/>
</dbReference>
<feature type="region of interest" description="Disordered" evidence="3">
    <location>
        <begin position="1"/>
        <end position="29"/>
    </location>
</feature>
<evidence type="ECO:0000256" key="1">
    <source>
        <dbReference type="ARBA" id="ARBA00022884"/>
    </source>
</evidence>
<dbReference type="GO" id="GO:0003723">
    <property type="term" value="F:RNA binding"/>
    <property type="evidence" value="ECO:0007669"/>
    <property type="project" value="UniProtKB-UniRule"/>
</dbReference>
<dbReference type="EMBL" id="FZQP02002203">
    <property type="protein sequence ID" value="VVC94999.1"/>
    <property type="molecule type" value="Genomic_DNA"/>
</dbReference>
<protein>
    <recommendedName>
        <fullName evidence="4">RRM domain-containing protein</fullName>
    </recommendedName>
</protein>
<proteinExistence type="predicted"/>
<dbReference type="PANTHER" id="PTHR23236">
    <property type="entry name" value="EUKARYOTIC TRANSLATION INITIATION FACTOR 4B/4H"/>
    <property type="match status" value="1"/>
</dbReference>
<dbReference type="InterPro" id="IPR012677">
    <property type="entry name" value="Nucleotide-bd_a/b_plait_sf"/>
</dbReference>